<dbReference type="STRING" id="372326.A0A1V4JVG4"/>
<comment type="caution">
    <text evidence="3">The sequence shown here is derived from an EMBL/GenBank/DDBJ whole genome shotgun (WGS) entry which is preliminary data.</text>
</comment>
<sequence>MSRKEREEPEGEAGEGDGPFPCGDEPPDEGPDRPEPPPPSPPLDGPASRFFAALEASLGSLQERAQRLIQRVNEGRRDDQGLVSGLREGLLLKVR</sequence>
<evidence type="ECO:0000313" key="4">
    <source>
        <dbReference type="Proteomes" id="UP000190648"/>
    </source>
</evidence>
<reference evidence="3 4" key="1">
    <citation type="submission" date="2016-02" db="EMBL/GenBank/DDBJ databases">
        <title>Band-tailed pigeon sequencing and assembly.</title>
        <authorList>
            <person name="Soares A.E."/>
            <person name="Novak B.J."/>
            <person name="Rice E.S."/>
            <person name="O'Connell B."/>
            <person name="Chang D."/>
            <person name="Weber S."/>
            <person name="Shapiro B."/>
        </authorList>
    </citation>
    <scope>NUCLEOTIDE SEQUENCE [LARGE SCALE GENOMIC DNA]</scope>
    <source>
        <strain evidence="3">BTP2013</strain>
        <tissue evidence="3">Blood</tissue>
    </source>
</reference>
<feature type="coiled-coil region" evidence="1">
    <location>
        <begin position="51"/>
        <end position="78"/>
    </location>
</feature>
<keyword evidence="4" id="KW-1185">Reference proteome</keyword>
<evidence type="ECO:0000256" key="1">
    <source>
        <dbReference type="SAM" id="Coils"/>
    </source>
</evidence>
<organism evidence="3 4">
    <name type="scientific">Patagioenas fasciata monilis</name>
    <dbReference type="NCBI Taxonomy" id="372326"/>
    <lineage>
        <taxon>Eukaryota</taxon>
        <taxon>Metazoa</taxon>
        <taxon>Chordata</taxon>
        <taxon>Craniata</taxon>
        <taxon>Vertebrata</taxon>
        <taxon>Euteleostomi</taxon>
        <taxon>Archelosauria</taxon>
        <taxon>Archosauria</taxon>
        <taxon>Dinosauria</taxon>
        <taxon>Saurischia</taxon>
        <taxon>Theropoda</taxon>
        <taxon>Coelurosauria</taxon>
        <taxon>Aves</taxon>
        <taxon>Neognathae</taxon>
        <taxon>Neoaves</taxon>
        <taxon>Columbimorphae</taxon>
        <taxon>Columbiformes</taxon>
        <taxon>Columbidae</taxon>
        <taxon>Patagioenas</taxon>
    </lineage>
</organism>
<dbReference type="Proteomes" id="UP000190648">
    <property type="component" value="Unassembled WGS sequence"/>
</dbReference>
<dbReference type="OrthoDB" id="6142414at2759"/>
<proteinExistence type="predicted"/>
<evidence type="ECO:0000313" key="3">
    <source>
        <dbReference type="EMBL" id="OPJ76170.1"/>
    </source>
</evidence>
<protein>
    <submittedName>
        <fullName evidence="3">Uncharacterized protein</fullName>
    </submittedName>
</protein>
<evidence type="ECO:0000256" key="2">
    <source>
        <dbReference type="SAM" id="MobiDB-lite"/>
    </source>
</evidence>
<accession>A0A1V4JVG4</accession>
<dbReference type="AlphaFoldDB" id="A0A1V4JVG4"/>
<gene>
    <name evidence="3" type="ORF">AV530_017686</name>
</gene>
<feature type="region of interest" description="Disordered" evidence="2">
    <location>
        <begin position="1"/>
        <end position="47"/>
    </location>
</feature>
<dbReference type="EMBL" id="LSYS01005997">
    <property type="protein sequence ID" value="OPJ76170.1"/>
    <property type="molecule type" value="Genomic_DNA"/>
</dbReference>
<keyword evidence="1" id="KW-0175">Coiled coil</keyword>
<name>A0A1V4JVG4_PATFA</name>